<dbReference type="AlphaFoldDB" id="A0AA36FQT3"/>
<sequence>ERISKPPQNGCLLISNRYRGLGRGPFRDLLPAYHYGQWMLVMSLFITSATARCTAAPEPLCSGEDPQQAMLTCQGGSDRLLDWTRSTKFCRSPG</sequence>
<feature type="non-terminal residue" evidence="1">
    <location>
        <position position="1"/>
    </location>
</feature>
<dbReference type="EMBL" id="CATQJA010000715">
    <property type="protein sequence ID" value="CAJ0563449.1"/>
    <property type="molecule type" value="Genomic_DNA"/>
</dbReference>
<comment type="caution">
    <text evidence="1">The sequence shown here is derived from an EMBL/GenBank/DDBJ whole genome shotgun (WGS) entry which is preliminary data.</text>
</comment>
<keyword evidence="2" id="KW-1185">Reference proteome</keyword>
<accession>A0AA36FQT3</accession>
<feature type="non-terminal residue" evidence="1">
    <location>
        <position position="94"/>
    </location>
</feature>
<evidence type="ECO:0000313" key="1">
    <source>
        <dbReference type="EMBL" id="CAJ0563449.1"/>
    </source>
</evidence>
<dbReference type="Proteomes" id="UP001177023">
    <property type="component" value="Unassembled WGS sequence"/>
</dbReference>
<gene>
    <name evidence="1" type="ORF">MSPICULIGERA_LOCUS2444</name>
</gene>
<organism evidence="1 2">
    <name type="scientific">Mesorhabditis spiculigera</name>
    <dbReference type="NCBI Taxonomy" id="96644"/>
    <lineage>
        <taxon>Eukaryota</taxon>
        <taxon>Metazoa</taxon>
        <taxon>Ecdysozoa</taxon>
        <taxon>Nematoda</taxon>
        <taxon>Chromadorea</taxon>
        <taxon>Rhabditida</taxon>
        <taxon>Rhabditina</taxon>
        <taxon>Rhabditomorpha</taxon>
        <taxon>Rhabditoidea</taxon>
        <taxon>Rhabditidae</taxon>
        <taxon>Mesorhabditinae</taxon>
        <taxon>Mesorhabditis</taxon>
    </lineage>
</organism>
<protein>
    <submittedName>
        <fullName evidence="1">Uncharacterized protein</fullName>
    </submittedName>
</protein>
<name>A0AA36FQT3_9BILA</name>
<evidence type="ECO:0000313" key="2">
    <source>
        <dbReference type="Proteomes" id="UP001177023"/>
    </source>
</evidence>
<proteinExistence type="predicted"/>
<reference evidence="1" key="1">
    <citation type="submission" date="2023-06" db="EMBL/GenBank/DDBJ databases">
        <authorList>
            <person name="Delattre M."/>
        </authorList>
    </citation>
    <scope>NUCLEOTIDE SEQUENCE</scope>
    <source>
        <strain evidence="1">AF72</strain>
    </source>
</reference>